<feature type="transmembrane region" description="Helical" evidence="8">
    <location>
        <begin position="146"/>
        <end position="163"/>
    </location>
</feature>
<evidence type="ECO:0000256" key="3">
    <source>
        <dbReference type="ARBA" id="ARBA00022676"/>
    </source>
</evidence>
<dbReference type="PANTHER" id="PTHR33908">
    <property type="entry name" value="MANNOSYLTRANSFERASE YKCB-RELATED"/>
    <property type="match status" value="1"/>
</dbReference>
<comment type="subcellular location">
    <subcellularLocation>
        <location evidence="1">Cell membrane</location>
        <topology evidence="1">Multi-pass membrane protein</topology>
    </subcellularLocation>
</comment>
<evidence type="ECO:0000256" key="8">
    <source>
        <dbReference type="SAM" id="Phobius"/>
    </source>
</evidence>
<feature type="transmembrane region" description="Helical" evidence="8">
    <location>
        <begin position="415"/>
        <end position="434"/>
    </location>
</feature>
<evidence type="ECO:0000256" key="7">
    <source>
        <dbReference type="ARBA" id="ARBA00023136"/>
    </source>
</evidence>
<dbReference type="OrthoDB" id="8353433at2"/>
<evidence type="ECO:0000256" key="4">
    <source>
        <dbReference type="ARBA" id="ARBA00022679"/>
    </source>
</evidence>
<feature type="transmembrane region" description="Helical" evidence="8">
    <location>
        <begin position="217"/>
        <end position="237"/>
    </location>
</feature>
<feature type="transmembrane region" description="Helical" evidence="8">
    <location>
        <begin position="90"/>
        <end position="111"/>
    </location>
</feature>
<feature type="transmembrane region" description="Helical" evidence="8">
    <location>
        <begin position="385"/>
        <end position="408"/>
    </location>
</feature>
<dbReference type="Proteomes" id="UP000238034">
    <property type="component" value="Unassembled WGS sequence"/>
</dbReference>
<keyword evidence="6 8" id="KW-1133">Transmembrane helix</keyword>
<dbReference type="GO" id="GO:0010041">
    <property type="term" value="P:response to iron(III) ion"/>
    <property type="evidence" value="ECO:0007669"/>
    <property type="project" value="TreeGrafter"/>
</dbReference>
<feature type="transmembrane region" description="Helical" evidence="8">
    <location>
        <begin position="168"/>
        <end position="185"/>
    </location>
</feature>
<keyword evidence="2" id="KW-1003">Cell membrane</keyword>
<feature type="transmembrane region" description="Helical" evidence="8">
    <location>
        <begin position="120"/>
        <end position="140"/>
    </location>
</feature>
<feature type="transmembrane region" description="Helical" evidence="8">
    <location>
        <begin position="358"/>
        <end position="379"/>
    </location>
</feature>
<evidence type="ECO:0000256" key="1">
    <source>
        <dbReference type="ARBA" id="ARBA00004651"/>
    </source>
</evidence>
<dbReference type="GO" id="GO:0009103">
    <property type="term" value="P:lipopolysaccharide biosynthetic process"/>
    <property type="evidence" value="ECO:0007669"/>
    <property type="project" value="UniProtKB-ARBA"/>
</dbReference>
<feature type="transmembrane region" description="Helical" evidence="8">
    <location>
        <begin position="304"/>
        <end position="322"/>
    </location>
</feature>
<proteinExistence type="predicted"/>
<name>A0A2T0TW24_9SPHI</name>
<dbReference type="GO" id="GO:0005886">
    <property type="term" value="C:plasma membrane"/>
    <property type="evidence" value="ECO:0007669"/>
    <property type="project" value="UniProtKB-SubCell"/>
</dbReference>
<keyword evidence="3" id="KW-0328">Glycosyltransferase</keyword>
<gene>
    <name evidence="9" type="ORF">B0I27_11013</name>
</gene>
<evidence type="ECO:0000256" key="5">
    <source>
        <dbReference type="ARBA" id="ARBA00022692"/>
    </source>
</evidence>
<dbReference type="EMBL" id="PVTH01000010">
    <property type="protein sequence ID" value="PRY49840.1"/>
    <property type="molecule type" value="Genomic_DNA"/>
</dbReference>
<reference evidence="9 10" key="1">
    <citation type="submission" date="2018-03" db="EMBL/GenBank/DDBJ databases">
        <title>Genomic Encyclopedia of Type Strains, Phase III (KMG-III): the genomes of soil and plant-associated and newly described type strains.</title>
        <authorList>
            <person name="Whitman W."/>
        </authorList>
    </citation>
    <scope>NUCLEOTIDE SEQUENCE [LARGE SCALE GENOMIC DNA]</scope>
    <source>
        <strain evidence="9 10">CGMCC 1.9313</strain>
    </source>
</reference>
<evidence type="ECO:0000313" key="9">
    <source>
        <dbReference type="EMBL" id="PRY49840.1"/>
    </source>
</evidence>
<dbReference type="PANTHER" id="PTHR33908:SF3">
    <property type="entry name" value="UNDECAPRENYL PHOSPHATE-ALPHA-4-AMINO-4-DEOXY-L-ARABINOSE ARABINOSYL TRANSFERASE"/>
    <property type="match status" value="1"/>
</dbReference>
<feature type="transmembrane region" description="Helical" evidence="8">
    <location>
        <begin position="328"/>
        <end position="346"/>
    </location>
</feature>
<dbReference type="RefSeq" id="WP_106294571.1">
    <property type="nucleotide sequence ID" value="NZ_PVTH01000010.1"/>
</dbReference>
<organism evidence="9 10">
    <name type="scientific">Arcticibacter pallidicorallinus</name>
    <dbReference type="NCBI Taxonomy" id="1259464"/>
    <lineage>
        <taxon>Bacteria</taxon>
        <taxon>Pseudomonadati</taxon>
        <taxon>Bacteroidota</taxon>
        <taxon>Sphingobacteriia</taxon>
        <taxon>Sphingobacteriales</taxon>
        <taxon>Sphingobacteriaceae</taxon>
        <taxon>Arcticibacter</taxon>
    </lineage>
</organism>
<evidence type="ECO:0000256" key="2">
    <source>
        <dbReference type="ARBA" id="ARBA00022475"/>
    </source>
</evidence>
<dbReference type="AlphaFoldDB" id="A0A2T0TW24"/>
<keyword evidence="5 8" id="KW-0812">Transmembrane</keyword>
<evidence type="ECO:0000313" key="10">
    <source>
        <dbReference type="Proteomes" id="UP000238034"/>
    </source>
</evidence>
<dbReference type="InterPro" id="IPR050297">
    <property type="entry name" value="LipidA_mod_glycosyltrf_83"/>
</dbReference>
<dbReference type="GO" id="GO:0016763">
    <property type="term" value="F:pentosyltransferase activity"/>
    <property type="evidence" value="ECO:0007669"/>
    <property type="project" value="TreeGrafter"/>
</dbReference>
<evidence type="ECO:0000256" key="6">
    <source>
        <dbReference type="ARBA" id="ARBA00022989"/>
    </source>
</evidence>
<feature type="transmembrane region" description="Helical" evidence="8">
    <location>
        <begin position="272"/>
        <end position="292"/>
    </location>
</feature>
<comment type="caution">
    <text evidence="9">The sequence shown here is derived from an EMBL/GenBank/DDBJ whole genome shotgun (WGS) entry which is preliminary data.</text>
</comment>
<keyword evidence="7 8" id="KW-0472">Membrane</keyword>
<feature type="transmembrane region" description="Helical" evidence="8">
    <location>
        <begin position="191"/>
        <end position="208"/>
    </location>
</feature>
<sequence length="532" mass="62428">MKQIEDYIDQYPGRTFLFLIALSIPAFLFNLGLLPLFADESTRSNVALEMIVSGNYSVPTIAGEYYYNKPPLYNWILAGLYLLTGSYSEFITRLPAAVPMFLYALTIYIAVRTFLTDKRIALMSAFFFLVNGRMLLYDSMLGHIDIFYSWLTFISFMSIFYFYQKKQWFFLFLISYLITSVTFLSKGLPSVVFQGFTLIAFLAVTKNFKKLFSWQHIISGSICLLIIGLYFYNYSLYNPDLGGYFSTIWDQSSQRTAVRTGLWSSIQHLVTFPFEHVAHMLPTSLLVIFCFHKKFLKELRHNEFLFFCAITFLANIWVYWLSPETRPRYLLMLYPLLFIIWSHAYYSYREEFPRLSRIFNTILLVLGFLVSLAMLAPLFLDLEQYVDFLVLKVGIVFLGAAFFTWLIYKFQRHKLVAFLGVLIAVRLAFSFFVLPHRAAHNESGYFKAASIEMARISKGESIYFYHFNPPVLEIPFYHRLIFYIERERMEIMQTTKDDTKPGYYLTFDRDLSNPQAVLVKSYNNNLKLFKVK</sequence>
<protein>
    <submittedName>
        <fullName evidence="9">4-amino-4-deoxy-L-arabinose transferase-like glycosyltransferase</fullName>
    </submittedName>
</protein>
<accession>A0A2T0TW24</accession>
<feature type="transmembrane region" description="Helical" evidence="8">
    <location>
        <begin position="16"/>
        <end position="38"/>
    </location>
</feature>
<keyword evidence="4 9" id="KW-0808">Transferase</keyword>
<keyword evidence="10" id="KW-1185">Reference proteome</keyword>